<protein>
    <submittedName>
        <fullName evidence="1">Uncharacterized protein</fullName>
    </submittedName>
</protein>
<keyword evidence="2" id="KW-1185">Reference proteome</keyword>
<dbReference type="HOGENOM" id="CLU_3356546_0_0_6"/>
<name>C4K3E5_HAMD5</name>
<dbReference type="STRING" id="572265.HDEF_0326"/>
<dbReference type="Proteomes" id="UP000002334">
    <property type="component" value="Chromosome"/>
</dbReference>
<dbReference type="KEGG" id="hde:HDEF_0326"/>
<accession>C4K3E5</accession>
<dbReference type="EMBL" id="CP001277">
    <property type="protein sequence ID" value="ACQ67088.1"/>
    <property type="molecule type" value="Genomic_DNA"/>
</dbReference>
<organism evidence="1 2">
    <name type="scientific">Hamiltonella defensa subsp. Acyrthosiphon pisum (strain 5AT)</name>
    <dbReference type="NCBI Taxonomy" id="572265"/>
    <lineage>
        <taxon>Bacteria</taxon>
        <taxon>Pseudomonadati</taxon>
        <taxon>Pseudomonadota</taxon>
        <taxon>Gammaproteobacteria</taxon>
        <taxon>Enterobacterales</taxon>
        <taxon>Enterobacteriaceae</taxon>
        <taxon>aphid secondary symbionts</taxon>
        <taxon>Candidatus Williamhamiltonella</taxon>
    </lineage>
</organism>
<dbReference type="AlphaFoldDB" id="C4K3E5"/>
<gene>
    <name evidence="1" type="ordered locus">HDEF_0326</name>
</gene>
<proteinExistence type="predicted"/>
<reference evidence="1 2" key="1">
    <citation type="journal article" date="2009" name="Proc. Natl. Acad. Sci. U.S.A.">
        <title>Hamiltonella defensa, genome evolution of protective bacterial endosymbiont from pathogenic ancestors.</title>
        <authorList>
            <person name="Degnan P.H."/>
            <person name="Yu Y."/>
            <person name="Sisneros N."/>
            <person name="Wing R.A."/>
            <person name="Moran N.A."/>
        </authorList>
    </citation>
    <scope>NUCLEOTIDE SEQUENCE [LARGE SCALE GENOMIC DNA]</scope>
    <source>
        <strain evidence="2">5AT</strain>
    </source>
</reference>
<evidence type="ECO:0000313" key="1">
    <source>
        <dbReference type="EMBL" id="ACQ67088.1"/>
    </source>
</evidence>
<evidence type="ECO:0000313" key="2">
    <source>
        <dbReference type="Proteomes" id="UP000002334"/>
    </source>
</evidence>
<sequence length="36" mass="3974">MSGLALMGQKQAHLLEGKALKTKLNTPPTDLFLFYP</sequence>